<protein>
    <submittedName>
        <fullName evidence="2">Ovule protein</fullName>
    </submittedName>
</protein>
<dbReference type="WBParaSite" id="TASK_0000586801-mRNA-1">
    <property type="protein sequence ID" value="TASK_0000586801-mRNA-1"/>
    <property type="gene ID" value="TASK_0000586801"/>
</dbReference>
<reference evidence="2" key="1">
    <citation type="submission" date="2017-02" db="UniProtKB">
        <authorList>
            <consortium name="WormBaseParasite"/>
        </authorList>
    </citation>
    <scope>IDENTIFICATION</scope>
</reference>
<organism evidence="2">
    <name type="scientific">Taenia asiatica</name>
    <name type="common">Asian tapeworm</name>
    <dbReference type="NCBI Taxonomy" id="60517"/>
    <lineage>
        <taxon>Eukaryota</taxon>
        <taxon>Metazoa</taxon>
        <taxon>Spiralia</taxon>
        <taxon>Lophotrochozoa</taxon>
        <taxon>Platyhelminthes</taxon>
        <taxon>Cestoda</taxon>
        <taxon>Eucestoda</taxon>
        <taxon>Cyclophyllidea</taxon>
        <taxon>Taeniidae</taxon>
        <taxon>Taenia</taxon>
    </lineage>
</organism>
<keyword evidence="1" id="KW-0472">Membrane</keyword>
<accession>A0A0R3W6M8</accession>
<name>A0A0R3W6M8_TAEAS</name>
<keyword evidence="1" id="KW-1133">Transmembrane helix</keyword>
<sequence length="70" mass="7829">LTPDHNFCSKSGCPWLKKRDCTVTFVVLSPVILLFPCTISKAPSYHLSFSLLTCDLLLPITFILCTKIID</sequence>
<feature type="transmembrane region" description="Helical" evidence="1">
    <location>
        <begin position="45"/>
        <end position="65"/>
    </location>
</feature>
<evidence type="ECO:0000256" key="1">
    <source>
        <dbReference type="SAM" id="Phobius"/>
    </source>
</evidence>
<keyword evidence="1" id="KW-0812">Transmembrane</keyword>
<evidence type="ECO:0000313" key="2">
    <source>
        <dbReference type="WBParaSite" id="TASK_0000586801-mRNA-1"/>
    </source>
</evidence>
<feature type="transmembrane region" description="Helical" evidence="1">
    <location>
        <begin position="21"/>
        <end position="39"/>
    </location>
</feature>
<proteinExistence type="predicted"/>
<dbReference type="AlphaFoldDB" id="A0A0R3W6M8"/>